<dbReference type="InterPro" id="IPR056693">
    <property type="entry name" value="DUF7791"/>
</dbReference>
<name>A0ABR4CWN9_9HELO</name>
<evidence type="ECO:0008006" key="6">
    <source>
        <dbReference type="Google" id="ProtNLM"/>
    </source>
</evidence>
<gene>
    <name evidence="4" type="ORF">VTL71DRAFT_8078</name>
</gene>
<accession>A0ABR4CWN9</accession>
<evidence type="ECO:0000259" key="2">
    <source>
        <dbReference type="Pfam" id="PF24883"/>
    </source>
</evidence>
<keyword evidence="1" id="KW-0677">Repeat</keyword>
<dbReference type="EMBL" id="JAZHXI010000002">
    <property type="protein sequence ID" value="KAL2074300.1"/>
    <property type="molecule type" value="Genomic_DNA"/>
</dbReference>
<feature type="domain" description="DUF7791" evidence="3">
    <location>
        <begin position="252"/>
        <end position="413"/>
    </location>
</feature>
<evidence type="ECO:0000256" key="1">
    <source>
        <dbReference type="ARBA" id="ARBA00022737"/>
    </source>
</evidence>
<evidence type="ECO:0000259" key="3">
    <source>
        <dbReference type="Pfam" id="PF25053"/>
    </source>
</evidence>
<reference evidence="4 5" key="1">
    <citation type="journal article" date="2024" name="Commun. Biol.">
        <title>Comparative genomic analysis of thermophilic fungi reveals convergent evolutionary adaptations and gene losses.</title>
        <authorList>
            <person name="Steindorff A.S."/>
            <person name="Aguilar-Pontes M.V."/>
            <person name="Robinson A.J."/>
            <person name="Andreopoulos B."/>
            <person name="LaButti K."/>
            <person name="Kuo A."/>
            <person name="Mondo S."/>
            <person name="Riley R."/>
            <person name="Otillar R."/>
            <person name="Haridas S."/>
            <person name="Lipzen A."/>
            <person name="Grimwood J."/>
            <person name="Schmutz J."/>
            <person name="Clum A."/>
            <person name="Reid I.D."/>
            <person name="Moisan M.C."/>
            <person name="Butler G."/>
            <person name="Nguyen T.T.M."/>
            <person name="Dewar K."/>
            <person name="Conant G."/>
            <person name="Drula E."/>
            <person name="Henrissat B."/>
            <person name="Hansel C."/>
            <person name="Singer S."/>
            <person name="Hutchinson M.I."/>
            <person name="de Vries R.P."/>
            <person name="Natvig D.O."/>
            <person name="Powell A.J."/>
            <person name="Tsang A."/>
            <person name="Grigoriev I.V."/>
        </authorList>
    </citation>
    <scope>NUCLEOTIDE SEQUENCE [LARGE SCALE GENOMIC DNA]</scope>
    <source>
        <strain evidence="4 5">CBS 494.80</strain>
    </source>
</reference>
<sequence length="731" mass="83485">MLQIWAGERKLTMASFFFWISGDADQCSQTGLLRSLLHCLLLQHRRLIQEVFPDLWEQIGDANRQVQLKAWSHKYTLQALKNLLSRDLGKVVLFVDGLDEYHGDHTDHLHRKNDENCWEIVELIKSLSSPNRVDLKMCFSSRPLPIFHKHFDDRLRLRLQDLTYNDVQLYTKDKLYDNPIMAELRKESPRELLRTVKEIVRQAEGVFLWVFLVVRSLLNGATKSDNIKMLRKRLSSFPSGLNELYRHMLDQIEPCYRAEGWKMFAIVDADLDFREHHTLRTSPHVSLYGKLFELPPLCLLGLWFGLEYSNLRHLPETLSQSLSSKDEIVKACRRVDLMMKTCCGGLLETGRTQANDENLTVIAGTLGNRTVHYLHRTAKDFIELANSEDEIWNSQGYDADPSLLWSAIQKMEICKLEMVVNKGAATHLLDVTKSALMLAIYTELRGKTCQTELLDLLDICCQGKHTQLGCSIMTIIMYELHHNHPCYDQPPKYFTMSVDTHQLDDTLGDDFLSLAIVCGLDSYARSKIVNEPTLVKKKLGRPYLDYALTTCDQELLHLRPSIIPMLEMLLEAGASPDELCSATNSALEVKTGQGKGNSSGRHSYHPWTPWKSALSSVLTSKFKHFSNEFDHWVLYRVLRTLLDKGPDVSVITQHPITFISDSNYMRLYTVSELIETTLGSHDAEGTAELLAMVEKLASAQGCALYSQDTLSRTHQEAMTEVNNTDATFEDH</sequence>
<dbReference type="Pfam" id="PF25053">
    <property type="entry name" value="DUF7791"/>
    <property type="match status" value="1"/>
</dbReference>
<protein>
    <recommendedName>
        <fullName evidence="6">NACHT domain-containing protein</fullName>
    </recommendedName>
</protein>
<dbReference type="PANTHER" id="PTHR10039:SF5">
    <property type="entry name" value="NACHT DOMAIN-CONTAINING PROTEIN"/>
    <property type="match status" value="1"/>
</dbReference>
<organism evidence="4 5">
    <name type="scientific">Oculimacula yallundae</name>
    <dbReference type="NCBI Taxonomy" id="86028"/>
    <lineage>
        <taxon>Eukaryota</taxon>
        <taxon>Fungi</taxon>
        <taxon>Dikarya</taxon>
        <taxon>Ascomycota</taxon>
        <taxon>Pezizomycotina</taxon>
        <taxon>Leotiomycetes</taxon>
        <taxon>Helotiales</taxon>
        <taxon>Ploettnerulaceae</taxon>
        <taxon>Oculimacula</taxon>
    </lineage>
</organism>
<comment type="caution">
    <text evidence="4">The sequence shown here is derived from an EMBL/GenBank/DDBJ whole genome shotgun (WGS) entry which is preliminary data.</text>
</comment>
<feature type="domain" description="Nephrocystin 3-like N-terminal" evidence="2">
    <location>
        <begin position="14"/>
        <end position="142"/>
    </location>
</feature>
<dbReference type="Proteomes" id="UP001595075">
    <property type="component" value="Unassembled WGS sequence"/>
</dbReference>
<dbReference type="Pfam" id="PF24883">
    <property type="entry name" value="NPHP3_N"/>
    <property type="match status" value="1"/>
</dbReference>
<dbReference type="InterPro" id="IPR056884">
    <property type="entry name" value="NPHP3-like_N"/>
</dbReference>
<evidence type="ECO:0000313" key="5">
    <source>
        <dbReference type="Proteomes" id="UP001595075"/>
    </source>
</evidence>
<dbReference type="PANTHER" id="PTHR10039">
    <property type="entry name" value="AMELOGENIN"/>
    <property type="match status" value="1"/>
</dbReference>
<proteinExistence type="predicted"/>
<keyword evidence="5" id="KW-1185">Reference proteome</keyword>
<evidence type="ECO:0000313" key="4">
    <source>
        <dbReference type="EMBL" id="KAL2074300.1"/>
    </source>
</evidence>